<evidence type="ECO:0000313" key="2">
    <source>
        <dbReference type="Proteomes" id="UP000789508"/>
    </source>
</evidence>
<dbReference type="AlphaFoldDB" id="A0A9N9G9W3"/>
<name>A0A9N9G9W3_9GLOM</name>
<proteinExistence type="predicted"/>
<dbReference type="EMBL" id="CAJVPS010003354">
    <property type="protein sequence ID" value="CAG8587225.1"/>
    <property type="molecule type" value="Genomic_DNA"/>
</dbReference>
<evidence type="ECO:0000313" key="1">
    <source>
        <dbReference type="EMBL" id="CAG8587225.1"/>
    </source>
</evidence>
<comment type="caution">
    <text evidence="1">The sequence shown here is derived from an EMBL/GenBank/DDBJ whole genome shotgun (WGS) entry which is preliminary data.</text>
</comment>
<dbReference type="OrthoDB" id="2611327at2759"/>
<gene>
    <name evidence="1" type="ORF">ALEPTO_LOCUS7540</name>
</gene>
<sequence>MNKEVKSRTRFWQSFYPNLDGLRICLIAGNDDYAFAIRLQQEFDNEYNKCGDHSGLITIKAKVTIQQQQTTPNQPDPWSWDWKVYHHQPDDNYFLDGTLDVPKIVISSKYYKVAERSIVEILKQDDKNIQEIIDAAISAGSLSAIVIIANGIEPSRSRKPLIRLSNNLPDQIFYMDNQAFCTKPEIWKDDEDERHTVQYHWDKSV</sequence>
<reference evidence="1" key="1">
    <citation type="submission" date="2021-06" db="EMBL/GenBank/DDBJ databases">
        <authorList>
            <person name="Kallberg Y."/>
            <person name="Tangrot J."/>
            <person name="Rosling A."/>
        </authorList>
    </citation>
    <scope>NUCLEOTIDE SEQUENCE</scope>
    <source>
        <strain evidence="1">FL130A</strain>
    </source>
</reference>
<keyword evidence="2" id="KW-1185">Reference proteome</keyword>
<accession>A0A9N9G9W3</accession>
<dbReference type="Proteomes" id="UP000789508">
    <property type="component" value="Unassembled WGS sequence"/>
</dbReference>
<organism evidence="1 2">
    <name type="scientific">Ambispora leptoticha</name>
    <dbReference type="NCBI Taxonomy" id="144679"/>
    <lineage>
        <taxon>Eukaryota</taxon>
        <taxon>Fungi</taxon>
        <taxon>Fungi incertae sedis</taxon>
        <taxon>Mucoromycota</taxon>
        <taxon>Glomeromycotina</taxon>
        <taxon>Glomeromycetes</taxon>
        <taxon>Archaeosporales</taxon>
        <taxon>Ambisporaceae</taxon>
        <taxon>Ambispora</taxon>
    </lineage>
</organism>
<protein>
    <submittedName>
        <fullName evidence="1">12608_t:CDS:1</fullName>
    </submittedName>
</protein>